<dbReference type="PANTHER" id="PTHR30036:SF2">
    <property type="entry name" value="D-GALACTOSE_METHYL-GALACTOSIDE BINDING PERIPLASMIC PROTEIN MGLB"/>
    <property type="match status" value="1"/>
</dbReference>
<dbReference type="EMBL" id="FOWD01000011">
    <property type="protein sequence ID" value="SFO16049.1"/>
    <property type="molecule type" value="Genomic_DNA"/>
</dbReference>
<dbReference type="AlphaFoldDB" id="A0A1I5EXA4"/>
<evidence type="ECO:0000256" key="11">
    <source>
        <dbReference type="SAM" id="SignalP"/>
    </source>
</evidence>
<dbReference type="RefSeq" id="WP_091685959.1">
    <property type="nucleotide sequence ID" value="NZ_BAABFM010000085.1"/>
</dbReference>
<feature type="region of interest" description="Disordered" evidence="10">
    <location>
        <begin position="23"/>
        <end position="59"/>
    </location>
</feature>
<dbReference type="Pfam" id="PF13407">
    <property type="entry name" value="Peripla_BP_4"/>
    <property type="match status" value="1"/>
</dbReference>
<keyword evidence="3" id="KW-0762">Sugar transport</keyword>
<comment type="subcellular location">
    <subcellularLocation>
        <location evidence="1">Cell envelope</location>
    </subcellularLocation>
</comment>
<dbReference type="SUPFAM" id="SSF53822">
    <property type="entry name" value="Periplasmic binding protein-like I"/>
    <property type="match status" value="1"/>
</dbReference>
<dbReference type="CDD" id="cd01539">
    <property type="entry name" value="PBP1_GGBP"/>
    <property type="match status" value="1"/>
</dbReference>
<evidence type="ECO:0000256" key="2">
    <source>
        <dbReference type="ARBA" id="ARBA00022448"/>
    </source>
</evidence>
<comment type="subunit">
    <text evidence="8">The ABC transporter complex is composed of one ATP-binding protein (MglA), two transmembrane proteins (MglC) and a solute-binding protein (MglB).</text>
</comment>
<reference evidence="13 14" key="1">
    <citation type="submission" date="2016-10" db="EMBL/GenBank/DDBJ databases">
        <authorList>
            <person name="de Groot N.N."/>
        </authorList>
    </citation>
    <scope>NUCLEOTIDE SEQUENCE [LARGE SCALE GENOMIC DNA]</scope>
    <source>
        <strain evidence="13 14">DSM 1283</strain>
    </source>
</reference>
<evidence type="ECO:0000313" key="13">
    <source>
        <dbReference type="EMBL" id="SFO16049.1"/>
    </source>
</evidence>
<evidence type="ECO:0000256" key="10">
    <source>
        <dbReference type="SAM" id="MobiDB-lite"/>
    </source>
</evidence>
<dbReference type="InterPro" id="IPR044085">
    <property type="entry name" value="MglB-like_PBP1"/>
</dbReference>
<evidence type="ECO:0000256" key="3">
    <source>
        <dbReference type="ARBA" id="ARBA00022597"/>
    </source>
</evidence>
<keyword evidence="5 11" id="KW-0732">Signal</keyword>
<dbReference type="GO" id="GO:0030246">
    <property type="term" value="F:carbohydrate binding"/>
    <property type="evidence" value="ECO:0007669"/>
    <property type="project" value="InterPro"/>
</dbReference>
<protein>
    <recommendedName>
        <fullName evidence="9">D-galactose/methyl-galactoside binding periplasmic protein MglB</fullName>
    </recommendedName>
</protein>
<evidence type="ECO:0000256" key="7">
    <source>
        <dbReference type="ARBA" id="ARBA00022837"/>
    </source>
</evidence>
<evidence type="ECO:0000256" key="4">
    <source>
        <dbReference type="ARBA" id="ARBA00022723"/>
    </source>
</evidence>
<dbReference type="GO" id="GO:0046872">
    <property type="term" value="F:metal ion binding"/>
    <property type="evidence" value="ECO:0007669"/>
    <property type="project" value="UniProtKB-KW"/>
</dbReference>
<keyword evidence="6" id="KW-0574">Periplasm</keyword>
<keyword evidence="7" id="KW-0106">Calcium</keyword>
<evidence type="ECO:0000256" key="5">
    <source>
        <dbReference type="ARBA" id="ARBA00022729"/>
    </source>
</evidence>
<keyword evidence="14" id="KW-1185">Reference proteome</keyword>
<keyword evidence="2" id="KW-0813">Transport</keyword>
<proteinExistence type="predicted"/>
<evidence type="ECO:0000256" key="9">
    <source>
        <dbReference type="ARBA" id="ARBA00034344"/>
    </source>
</evidence>
<feature type="signal peptide" evidence="11">
    <location>
        <begin position="1"/>
        <end position="19"/>
    </location>
</feature>
<evidence type="ECO:0000256" key="1">
    <source>
        <dbReference type="ARBA" id="ARBA00004196"/>
    </source>
</evidence>
<evidence type="ECO:0000256" key="8">
    <source>
        <dbReference type="ARBA" id="ARBA00034323"/>
    </source>
</evidence>
<organism evidence="13 14">
    <name type="scientific">Anaerocolumna aminovalerica</name>
    <dbReference type="NCBI Taxonomy" id="1527"/>
    <lineage>
        <taxon>Bacteria</taxon>
        <taxon>Bacillati</taxon>
        <taxon>Bacillota</taxon>
        <taxon>Clostridia</taxon>
        <taxon>Lachnospirales</taxon>
        <taxon>Lachnospiraceae</taxon>
        <taxon>Anaerocolumna</taxon>
    </lineage>
</organism>
<dbReference type="PANTHER" id="PTHR30036">
    <property type="entry name" value="D-XYLOSE-BINDING PERIPLASMIC PROTEIN"/>
    <property type="match status" value="1"/>
</dbReference>
<evidence type="ECO:0000259" key="12">
    <source>
        <dbReference type="Pfam" id="PF13407"/>
    </source>
</evidence>
<feature type="compositionally biased region" description="Basic and acidic residues" evidence="10">
    <location>
        <begin position="38"/>
        <end position="58"/>
    </location>
</feature>
<evidence type="ECO:0000256" key="6">
    <source>
        <dbReference type="ARBA" id="ARBA00022764"/>
    </source>
</evidence>
<accession>A0A1I5EXA4</accession>
<dbReference type="GO" id="GO:0030288">
    <property type="term" value="C:outer membrane-bounded periplasmic space"/>
    <property type="evidence" value="ECO:0007669"/>
    <property type="project" value="TreeGrafter"/>
</dbReference>
<feature type="chain" id="PRO_5039361330" description="D-galactose/methyl-galactoside binding periplasmic protein MglB" evidence="11">
    <location>
        <begin position="20"/>
        <end position="357"/>
    </location>
</feature>
<dbReference type="InterPro" id="IPR050555">
    <property type="entry name" value="Bact_Solute-Bind_Prot2"/>
</dbReference>
<evidence type="ECO:0000313" key="14">
    <source>
        <dbReference type="Proteomes" id="UP000198806"/>
    </source>
</evidence>
<dbReference type="OrthoDB" id="9769193at2"/>
<keyword evidence="4" id="KW-0479">Metal-binding</keyword>
<gene>
    <name evidence="13" type="ORF">SAMN04489757_11149</name>
</gene>
<dbReference type="Gene3D" id="3.40.50.2300">
    <property type="match status" value="2"/>
</dbReference>
<sequence>MKKFLVLLLSLVMLTTLLAGCGGKKEKPTDSGNTTTDDTAKDNDAKDDTKDDTTKDDPATGSKTVKVGITIYKFDDNFMTLYREELERYFKEELSNDEVTYEVTVVDGKNDQAEQTNQIQTFIADKYDVIIANLVQSSSASTVINMCKDANIPVIFINREPTAEDLDLWDKVAYVGADARQSGTMQGEIIYDLKDHGDLNGDGKVSYVMVIGDPENVDAQYRTEFSVKALTDKGIEVEELVAQRGDWDQAKGQEIVAAALTQYGDAIEVVFCNNDAMALGARQAIESAGRKVGEDIYLVGVDALDEVVACVQSGEITGTVLNDHNGQAHTAAVVAIKAVNGEALDKNYTVDYVKVTK</sequence>
<dbReference type="InterPro" id="IPR025997">
    <property type="entry name" value="SBP_2_dom"/>
</dbReference>
<dbReference type="STRING" id="1527.SAMN04489757_11149"/>
<feature type="domain" description="Periplasmic binding protein" evidence="12">
    <location>
        <begin position="67"/>
        <end position="342"/>
    </location>
</feature>
<name>A0A1I5EXA4_9FIRM</name>
<dbReference type="InterPro" id="IPR028082">
    <property type="entry name" value="Peripla_BP_I"/>
</dbReference>
<dbReference type="Proteomes" id="UP000198806">
    <property type="component" value="Unassembled WGS sequence"/>
</dbReference>
<dbReference type="PROSITE" id="PS51257">
    <property type="entry name" value="PROKAR_LIPOPROTEIN"/>
    <property type="match status" value="1"/>
</dbReference>